<dbReference type="GO" id="GO:0000151">
    <property type="term" value="C:ubiquitin ligase complex"/>
    <property type="evidence" value="ECO:0007669"/>
    <property type="project" value="InterPro"/>
</dbReference>
<comment type="similarity">
    <text evidence="4">Belongs to the ubiquitin conjugation factor E4 family.</text>
</comment>
<evidence type="ECO:0000256" key="4">
    <source>
        <dbReference type="ARBA" id="ARBA00007434"/>
    </source>
</evidence>
<dbReference type="GO" id="GO:0005737">
    <property type="term" value="C:cytoplasm"/>
    <property type="evidence" value="ECO:0007669"/>
    <property type="project" value="UniProtKB-SubCell"/>
</dbReference>
<dbReference type="Pfam" id="PF04564">
    <property type="entry name" value="U-box"/>
    <property type="match status" value="1"/>
</dbReference>
<sequence length="986" mass="111994">QTSSSCTEVNEEQVHAVVSRVLCVTWKEQNESAIFLPETASAFNDLMQEGNTTIDIQDLISQALMEVLSQFARGENPLQDLAPCGPSNQTTPNNLDSPGVGSSSPAPLSPMLSPVVTLPQHPMTVVPPVADTQQGIHAQSLMYLMDCYARVTVEERNHPKRSSIPPLSDVLAEIRAQCVQYSSLVLQGDLCEELPRTSPLLGHVLMLNQSLPRGFLPELVTRTQANHELFSKVFSPLLQGLFMTMQTSSIVGNGHRQPIQALSDLVEIRCGPSGNVRPICRLLTHQVRFHPDVVTQAVGRELAKTSFLGPFLSVSVFAEDEPKVADKFFSGNPVADKSLNQTLQQELENTRVLLHKIFHDILVCNSAREATLSYLAALLRNNEKRAQIQVDERSLAGDGFMLNILSIMQLLAVKVKLDKVDVFYPFHPSSLVDIKNDTRLKFTSQETASWLDDLNRSLIHKWKEPKFPTHCWFLTLHCHHLALLPACHKYQRRLRALRDLQKLVDEMQATEPQWKEMHFAARNKELLKRWKQQIKKLNRSKACADAGLLDEALLRRSLQFYTSVSEFLLGLPLPPDAPAIFSALPEWYVEDIAEFLLFILQFTPGVVADCMEDSLITWLLVAVCSPHFIKNPYMVAKMIEVLFVINPGIQSRTEQLHARVMAHPISEMHLPSCLMKFYTDVETTGSSSEFYDKFTIRYHISLILKGMWDSPVHRQAIVNESRSGKQFVKFINMLMNDTTFLLDESLESLKRIHEVQEMMADTETWNQTPPDQQQARQRQLTADERQCRSYLTLAKETVDMFHYLTVDIKEPFLRPELVDRLSAMLNFNLQQLCGPKCKNLKVRMPEKYGWEPRRLLSQLADIYLHLDGEGFAAALAGDERSFKKELFEDAANRMERALIKTPSEIEQFRSLAEKANEIAIQNIKREVDYSDAPDEFRDPLMDTLMDDPVTLPSGKVMDRPVIMRHLLNSSTDPFSRQPLSEDMLQP</sequence>
<dbReference type="AlphaFoldDB" id="A0A067QFP8"/>
<dbReference type="InterPro" id="IPR013083">
    <property type="entry name" value="Znf_RING/FYVE/PHD"/>
</dbReference>
<dbReference type="GO" id="GO:0005634">
    <property type="term" value="C:nucleus"/>
    <property type="evidence" value="ECO:0007669"/>
    <property type="project" value="UniProtKB-SubCell"/>
</dbReference>
<gene>
    <name evidence="11" type="ORF">L798_04009</name>
</gene>
<evidence type="ECO:0000313" key="11">
    <source>
        <dbReference type="EMBL" id="KDR06412.1"/>
    </source>
</evidence>
<organism evidence="11 12">
    <name type="scientific">Zootermopsis nevadensis</name>
    <name type="common">Dampwood termite</name>
    <dbReference type="NCBI Taxonomy" id="136037"/>
    <lineage>
        <taxon>Eukaryota</taxon>
        <taxon>Metazoa</taxon>
        <taxon>Ecdysozoa</taxon>
        <taxon>Arthropoda</taxon>
        <taxon>Hexapoda</taxon>
        <taxon>Insecta</taxon>
        <taxon>Pterygota</taxon>
        <taxon>Neoptera</taxon>
        <taxon>Polyneoptera</taxon>
        <taxon>Dictyoptera</taxon>
        <taxon>Blattodea</taxon>
        <taxon>Blattoidea</taxon>
        <taxon>Termitoidae</taxon>
        <taxon>Termopsidae</taxon>
        <taxon>Zootermopsis</taxon>
    </lineage>
</organism>
<feature type="non-terminal residue" evidence="11">
    <location>
        <position position="1"/>
    </location>
</feature>
<evidence type="ECO:0000256" key="6">
    <source>
        <dbReference type="ARBA" id="ARBA00022679"/>
    </source>
</evidence>
<evidence type="ECO:0000256" key="8">
    <source>
        <dbReference type="ARBA" id="ARBA00023242"/>
    </source>
</evidence>
<evidence type="ECO:0000256" key="9">
    <source>
        <dbReference type="SAM" id="MobiDB-lite"/>
    </source>
</evidence>
<feature type="non-terminal residue" evidence="11">
    <location>
        <position position="986"/>
    </location>
</feature>
<evidence type="ECO:0000313" key="12">
    <source>
        <dbReference type="Proteomes" id="UP000027135"/>
    </source>
</evidence>
<comment type="pathway">
    <text evidence="3">Protein modification; protein ubiquitination.</text>
</comment>
<keyword evidence="5" id="KW-0963">Cytoplasm</keyword>
<dbReference type="STRING" id="136037.A0A067QFP8"/>
<dbReference type="Pfam" id="PF10408">
    <property type="entry name" value="Ufd2P_core"/>
    <property type="match status" value="1"/>
</dbReference>
<dbReference type="InterPro" id="IPR045132">
    <property type="entry name" value="UBE4"/>
</dbReference>
<dbReference type="PROSITE" id="PS51698">
    <property type="entry name" value="U_BOX"/>
    <property type="match status" value="1"/>
</dbReference>
<evidence type="ECO:0000256" key="7">
    <source>
        <dbReference type="ARBA" id="ARBA00022786"/>
    </source>
</evidence>
<evidence type="ECO:0000256" key="3">
    <source>
        <dbReference type="ARBA" id="ARBA00004906"/>
    </source>
</evidence>
<reference evidence="11 12" key="1">
    <citation type="journal article" date="2014" name="Nat. Commun.">
        <title>Molecular traces of alternative social organization in a termite genome.</title>
        <authorList>
            <person name="Terrapon N."/>
            <person name="Li C."/>
            <person name="Robertson H.M."/>
            <person name="Ji L."/>
            <person name="Meng X."/>
            <person name="Booth W."/>
            <person name="Chen Z."/>
            <person name="Childers C.P."/>
            <person name="Glastad K.M."/>
            <person name="Gokhale K."/>
            <person name="Gowin J."/>
            <person name="Gronenberg W."/>
            <person name="Hermansen R.A."/>
            <person name="Hu H."/>
            <person name="Hunt B.G."/>
            <person name="Huylmans A.K."/>
            <person name="Khalil S.M."/>
            <person name="Mitchell R.D."/>
            <person name="Munoz-Torres M.C."/>
            <person name="Mustard J.A."/>
            <person name="Pan H."/>
            <person name="Reese J.T."/>
            <person name="Scharf M.E."/>
            <person name="Sun F."/>
            <person name="Vogel H."/>
            <person name="Xiao J."/>
            <person name="Yang W."/>
            <person name="Yang Z."/>
            <person name="Yang Z."/>
            <person name="Zhou J."/>
            <person name="Zhu J."/>
            <person name="Brent C.S."/>
            <person name="Elsik C.G."/>
            <person name="Goodisman M.A."/>
            <person name="Liberles D.A."/>
            <person name="Roe R.M."/>
            <person name="Vargo E.L."/>
            <person name="Vilcinskas A."/>
            <person name="Wang J."/>
            <person name="Bornberg-Bauer E."/>
            <person name="Korb J."/>
            <person name="Zhang G."/>
            <person name="Liebig J."/>
        </authorList>
    </citation>
    <scope>NUCLEOTIDE SEQUENCE [LARGE SCALE GENOMIC DNA]</scope>
    <source>
        <tissue evidence="11">Whole organism</tissue>
    </source>
</reference>
<dbReference type="InterPro" id="IPR019474">
    <property type="entry name" value="Ub_conjug_fac_E4_core"/>
</dbReference>
<keyword evidence="8" id="KW-0539">Nucleus</keyword>
<name>A0A067QFP8_ZOONE</name>
<comment type="subcellular location">
    <subcellularLocation>
        <location evidence="2">Cytoplasm</location>
    </subcellularLocation>
    <subcellularLocation>
        <location evidence="1">Nucleus</location>
    </subcellularLocation>
</comment>
<evidence type="ECO:0000256" key="1">
    <source>
        <dbReference type="ARBA" id="ARBA00004123"/>
    </source>
</evidence>
<dbReference type="SUPFAM" id="SSF57850">
    <property type="entry name" value="RING/U-box"/>
    <property type="match status" value="1"/>
</dbReference>
<evidence type="ECO:0000256" key="5">
    <source>
        <dbReference type="ARBA" id="ARBA00022490"/>
    </source>
</evidence>
<dbReference type="SMART" id="SM00504">
    <property type="entry name" value="Ubox"/>
    <property type="match status" value="1"/>
</dbReference>
<evidence type="ECO:0000259" key="10">
    <source>
        <dbReference type="PROSITE" id="PS51698"/>
    </source>
</evidence>
<dbReference type="Gene3D" id="3.30.40.10">
    <property type="entry name" value="Zinc/RING finger domain, C3HC4 (zinc finger)"/>
    <property type="match status" value="1"/>
</dbReference>
<dbReference type="GO" id="GO:0036503">
    <property type="term" value="P:ERAD pathway"/>
    <property type="evidence" value="ECO:0007669"/>
    <property type="project" value="InterPro"/>
</dbReference>
<evidence type="ECO:0000256" key="2">
    <source>
        <dbReference type="ARBA" id="ARBA00004496"/>
    </source>
</evidence>
<protein>
    <recommendedName>
        <fullName evidence="10">U-box domain-containing protein</fullName>
    </recommendedName>
</protein>
<dbReference type="FunCoup" id="A0A067QFP8">
    <property type="interactions" value="2567"/>
</dbReference>
<dbReference type="InterPro" id="IPR003613">
    <property type="entry name" value="Ubox_domain"/>
</dbReference>
<dbReference type="PANTHER" id="PTHR13931">
    <property type="entry name" value="UBIQUITINATION FACTOR E4"/>
    <property type="match status" value="1"/>
</dbReference>
<dbReference type="UniPathway" id="UPA00143"/>
<keyword evidence="6" id="KW-0808">Transferase</keyword>
<proteinExistence type="inferred from homology"/>
<dbReference type="EMBL" id="KK853598">
    <property type="protein sequence ID" value="KDR06412.1"/>
    <property type="molecule type" value="Genomic_DNA"/>
</dbReference>
<accession>A0A067QFP8</accession>
<feature type="domain" description="U-box" evidence="10">
    <location>
        <begin position="931"/>
        <end position="986"/>
    </location>
</feature>
<keyword evidence="7" id="KW-0833">Ubl conjugation pathway</keyword>
<feature type="region of interest" description="Disordered" evidence="9">
    <location>
        <begin position="78"/>
        <end position="108"/>
    </location>
</feature>
<keyword evidence="12" id="KW-1185">Reference proteome</keyword>
<dbReference type="Proteomes" id="UP000027135">
    <property type="component" value="Unassembled WGS sequence"/>
</dbReference>
<feature type="compositionally biased region" description="Polar residues" evidence="9">
    <location>
        <begin position="86"/>
        <end position="96"/>
    </location>
</feature>
<dbReference type="InParanoid" id="A0A067QFP8"/>
<dbReference type="CDD" id="cd16658">
    <property type="entry name" value="RING-Ubox_UBE4B"/>
    <property type="match status" value="1"/>
</dbReference>
<dbReference type="GO" id="GO:0034450">
    <property type="term" value="F:ubiquitin-ubiquitin ligase activity"/>
    <property type="evidence" value="ECO:0007669"/>
    <property type="project" value="InterPro"/>
</dbReference>
<dbReference type="GO" id="GO:0006511">
    <property type="term" value="P:ubiquitin-dependent protein catabolic process"/>
    <property type="evidence" value="ECO:0007669"/>
    <property type="project" value="InterPro"/>
</dbReference>
<dbReference type="eggNOG" id="KOG2042">
    <property type="taxonomic scope" value="Eukaryota"/>
</dbReference>
<dbReference type="GO" id="GO:0000209">
    <property type="term" value="P:protein polyubiquitination"/>
    <property type="evidence" value="ECO:0007669"/>
    <property type="project" value="TreeGrafter"/>
</dbReference>
<dbReference type="PANTHER" id="PTHR13931:SF2">
    <property type="entry name" value="UBIQUITIN CONJUGATION FACTOR E4 B"/>
    <property type="match status" value="1"/>
</dbReference>
<dbReference type="OMA" id="DRTKPHW"/>